<keyword evidence="4" id="KW-1133">Transmembrane helix</keyword>
<keyword evidence="2" id="KW-0479">Metal-binding</keyword>
<feature type="binding site" evidence="2">
    <location>
        <position position="380"/>
    </location>
    <ligand>
        <name>Zn(2+)</name>
        <dbReference type="ChEBI" id="CHEBI:29105"/>
        <note>catalytic</note>
    </ligand>
</feature>
<dbReference type="Gene3D" id="4.10.70.10">
    <property type="entry name" value="Disintegrin domain"/>
    <property type="match status" value="1"/>
</dbReference>
<dbReference type="GO" id="GO:0007219">
    <property type="term" value="P:Notch signaling pathway"/>
    <property type="evidence" value="ECO:0007669"/>
    <property type="project" value="TreeGrafter"/>
</dbReference>
<feature type="binding site" evidence="2">
    <location>
        <position position="374"/>
    </location>
    <ligand>
        <name>Zn(2+)</name>
        <dbReference type="ChEBI" id="CHEBI:29105"/>
        <note>catalytic</note>
    </ligand>
</feature>
<dbReference type="VEuPathDB" id="VectorBase:BGLB033939"/>
<feature type="transmembrane region" description="Helical" evidence="4">
    <location>
        <begin position="641"/>
        <end position="660"/>
    </location>
</feature>
<feature type="region of interest" description="Disordered" evidence="3">
    <location>
        <begin position="700"/>
        <end position="730"/>
    </location>
</feature>
<feature type="active site" evidence="2">
    <location>
        <position position="371"/>
    </location>
</feature>
<evidence type="ECO:0000313" key="8">
    <source>
        <dbReference type="EnsemblMetazoa" id="BGLB033939-PA"/>
    </source>
</evidence>
<dbReference type="Pfam" id="PF16698">
    <property type="entry name" value="ADAM17_MPD"/>
    <property type="match status" value="1"/>
</dbReference>
<feature type="chain" id="PRO_5012903481" description="Peptidase M12B domain-containing protein" evidence="5">
    <location>
        <begin position="21"/>
        <end position="730"/>
    </location>
</feature>
<name>A0A2C9LRC5_BIOGL</name>
<dbReference type="FunFam" id="4.10.70.10:FF:000003">
    <property type="entry name" value="Disintegrin and metalloproteinase domain-containing protein 17"/>
    <property type="match status" value="1"/>
</dbReference>
<feature type="domain" description="Disintegrin" evidence="6">
    <location>
        <begin position="439"/>
        <end position="527"/>
    </location>
</feature>
<proteinExistence type="predicted"/>
<dbReference type="Proteomes" id="UP000076420">
    <property type="component" value="Unassembled WGS sequence"/>
</dbReference>
<evidence type="ECO:0000259" key="6">
    <source>
        <dbReference type="PROSITE" id="PS50214"/>
    </source>
</evidence>
<dbReference type="InterPro" id="IPR036436">
    <property type="entry name" value="Disintegrin_dom_sf"/>
</dbReference>
<feature type="signal peptide" evidence="5">
    <location>
        <begin position="1"/>
        <end position="20"/>
    </location>
</feature>
<dbReference type="EnsemblMetazoa" id="BGLB033939-RA">
    <property type="protein sequence ID" value="BGLB033939-PA"/>
    <property type="gene ID" value="BGLB033939"/>
</dbReference>
<dbReference type="InterPro" id="IPR001762">
    <property type="entry name" value="Disintegrin_dom"/>
</dbReference>
<gene>
    <name evidence="8" type="primary">106052851</name>
</gene>
<keyword evidence="2" id="KW-0862">Zinc</keyword>
<dbReference type="Pfam" id="PF00200">
    <property type="entry name" value="Disintegrin"/>
    <property type="match status" value="1"/>
</dbReference>
<dbReference type="GO" id="GO:0046872">
    <property type="term" value="F:metal ion binding"/>
    <property type="evidence" value="ECO:0007669"/>
    <property type="project" value="UniProtKB-KW"/>
</dbReference>
<dbReference type="SMART" id="SM00050">
    <property type="entry name" value="DISIN"/>
    <property type="match status" value="1"/>
</dbReference>
<dbReference type="SUPFAM" id="SSF57552">
    <property type="entry name" value="Blood coagulation inhibitor (disintegrin)"/>
    <property type="match status" value="1"/>
</dbReference>
<dbReference type="PROSITE" id="PS50215">
    <property type="entry name" value="ADAM_MEPRO"/>
    <property type="match status" value="1"/>
</dbReference>
<dbReference type="PROSITE" id="PS50214">
    <property type="entry name" value="DISINTEGRIN_2"/>
    <property type="match status" value="1"/>
</dbReference>
<dbReference type="SUPFAM" id="SSF55486">
    <property type="entry name" value="Metalloproteases ('zincins'), catalytic domain"/>
    <property type="match status" value="1"/>
</dbReference>
<keyword evidence="1" id="KW-1015">Disulfide bond</keyword>
<dbReference type="Gene3D" id="3.40.390.10">
    <property type="entry name" value="Collagenase (Catalytic Domain)"/>
    <property type="match status" value="1"/>
</dbReference>
<organism evidence="8 9">
    <name type="scientific">Biomphalaria glabrata</name>
    <name type="common">Bloodfluke planorb</name>
    <name type="synonym">Freshwater snail</name>
    <dbReference type="NCBI Taxonomy" id="6526"/>
    <lineage>
        <taxon>Eukaryota</taxon>
        <taxon>Metazoa</taxon>
        <taxon>Spiralia</taxon>
        <taxon>Lophotrochozoa</taxon>
        <taxon>Mollusca</taxon>
        <taxon>Gastropoda</taxon>
        <taxon>Heterobranchia</taxon>
        <taxon>Euthyneura</taxon>
        <taxon>Panpulmonata</taxon>
        <taxon>Hygrophila</taxon>
        <taxon>Lymnaeoidea</taxon>
        <taxon>Planorbidae</taxon>
        <taxon>Biomphalaria</taxon>
    </lineage>
</organism>
<dbReference type="VEuPathDB" id="VectorBase:BGLAX_046274"/>
<dbReference type="KEGG" id="bgt:106052851"/>
<dbReference type="InterPro" id="IPR001590">
    <property type="entry name" value="Peptidase_M12B"/>
</dbReference>
<dbReference type="VEuPathDB" id="VectorBase:BGLAX_028858"/>
<dbReference type="OrthoDB" id="2131567at2759"/>
<evidence type="ECO:0008006" key="10">
    <source>
        <dbReference type="Google" id="ProtNLM"/>
    </source>
</evidence>
<dbReference type="PANTHER" id="PTHR45702:SF6">
    <property type="entry name" value="DISINTEGRIN AND METALLOPROTEINASE DOMAIN-CONTAINING PROTEIN 17"/>
    <property type="match status" value="1"/>
</dbReference>
<evidence type="ECO:0000256" key="2">
    <source>
        <dbReference type="PROSITE-ProRule" id="PRU00276"/>
    </source>
</evidence>
<protein>
    <recommendedName>
        <fullName evidence="10">Peptidase M12B domain-containing protein</fullName>
    </recommendedName>
</protein>
<dbReference type="InterPro" id="IPR024079">
    <property type="entry name" value="MetalloPept_cat_dom_sf"/>
</dbReference>
<feature type="domain" description="Peptidase M12B" evidence="7">
    <location>
        <begin position="205"/>
        <end position="428"/>
    </location>
</feature>
<evidence type="ECO:0000256" key="3">
    <source>
        <dbReference type="SAM" id="MobiDB-lite"/>
    </source>
</evidence>
<dbReference type="GO" id="GO:0004222">
    <property type="term" value="F:metalloendopeptidase activity"/>
    <property type="evidence" value="ECO:0007669"/>
    <property type="project" value="InterPro"/>
</dbReference>
<accession>A0A2C9LRC5</accession>
<evidence type="ECO:0000256" key="1">
    <source>
        <dbReference type="ARBA" id="ARBA00023157"/>
    </source>
</evidence>
<dbReference type="InterPro" id="IPR032029">
    <property type="entry name" value="ADAM17_MPD"/>
</dbReference>
<keyword evidence="5" id="KW-0732">Signal</keyword>
<reference evidence="8" key="1">
    <citation type="submission" date="2020-05" db="UniProtKB">
        <authorList>
            <consortium name="EnsemblMetazoa"/>
        </authorList>
    </citation>
    <scope>IDENTIFICATION</scope>
    <source>
        <strain evidence="8">BB02</strain>
    </source>
</reference>
<feature type="binding site" evidence="2">
    <location>
        <position position="370"/>
    </location>
    <ligand>
        <name>Zn(2+)</name>
        <dbReference type="ChEBI" id="CHEBI:29105"/>
        <note>catalytic</note>
    </ligand>
</feature>
<dbReference type="AlphaFoldDB" id="A0A2C9LRC5"/>
<dbReference type="GO" id="GO:0005886">
    <property type="term" value="C:plasma membrane"/>
    <property type="evidence" value="ECO:0007669"/>
    <property type="project" value="TreeGrafter"/>
</dbReference>
<evidence type="ECO:0000256" key="5">
    <source>
        <dbReference type="SAM" id="SignalP"/>
    </source>
</evidence>
<feature type="compositionally biased region" description="Polar residues" evidence="3">
    <location>
        <begin position="714"/>
        <end position="730"/>
    </location>
</feature>
<dbReference type="Pfam" id="PF13574">
    <property type="entry name" value="Reprolysin_2"/>
    <property type="match status" value="1"/>
</dbReference>
<comment type="caution">
    <text evidence="2">Lacks conserved residue(s) required for the propagation of feature annotation.</text>
</comment>
<evidence type="ECO:0000313" key="9">
    <source>
        <dbReference type="Proteomes" id="UP000076420"/>
    </source>
</evidence>
<keyword evidence="4" id="KW-0812">Transmembrane</keyword>
<evidence type="ECO:0000259" key="7">
    <source>
        <dbReference type="PROSITE" id="PS50215"/>
    </source>
</evidence>
<keyword evidence="4" id="KW-0472">Membrane</keyword>
<dbReference type="PANTHER" id="PTHR45702">
    <property type="entry name" value="ADAM10/ADAM17 METALLOPEPTIDASE FAMILY MEMBER"/>
    <property type="match status" value="1"/>
</dbReference>
<dbReference type="InterPro" id="IPR051489">
    <property type="entry name" value="ADAM_Metalloproteinase"/>
</dbReference>
<sequence>MRKLITLWCLFKVLNVNVHCIANLKHYETFSEIGIVTKVKRSYNDVPRYIKKLKFNIFNRDFHLHLISGTDILAKDFEAFVIHNDKETSFRIDQTSLFSGFVIGSPDVKVTANVDGDGWYIQIVDVMETYVIEPSQYLLTDRENPKNDSFIAYRASDITTGARCGNDVIGTDMSWLGLGVKSMADHMEMLTTNYSRKHKRASDKNTCLLQVFADYNFFKKRCRKSLPSCSSVLISMVQKADKIFRDSVFIGRSSSTHEGYGLQIQSMAIYTSYSVPIGRFPDHFNQASDWTAITKLKKFAAYMGFRKKKYCLSTLLSGDLFPDRILGLAMSGTVCSPASLGRSQPNSNVVSAEDVTGLVPSLQMTLVLAHEIGHNFGSEHDPDTAECNPPENTGGNYLMWPIAVNGEERNNNKFSPCASKHIGQKLEEIGCLVDKSNYQEMCGNGKVEDNEECDNGDSNFDPGSCCNEVCKLRTGAICSDENTQCCLNCQVAPNGTRCFDGLSESCKQDSYCNGKNFTCSEAANLPDFTPCLQSGGCYQGECRGFCELKSIKTGLALEPCLCRELDENACKWCCYNNSDPNNPGPCMPHSNYSYDDGRKCFAGYCESGKCVMLRSSSIVRIFNFIRGVSLTRLAKFMKSNIVLAVIVTSLPFYFGFIMLSKQLDENARKKSEMYDYKPTCTIKIAKHSFSTRAGAVGSEIPMDHSPDLDIPESDAQSPQEDIDLATSSFS</sequence>
<dbReference type="Gene3D" id="4.10.70.30">
    <property type="match status" value="1"/>
</dbReference>
<evidence type="ECO:0000256" key="4">
    <source>
        <dbReference type="SAM" id="Phobius"/>
    </source>
</evidence>
<dbReference type="GO" id="GO:0006509">
    <property type="term" value="P:membrane protein ectodomain proteolysis"/>
    <property type="evidence" value="ECO:0007669"/>
    <property type="project" value="TreeGrafter"/>
</dbReference>